<feature type="compositionally biased region" description="Acidic residues" evidence="5">
    <location>
        <begin position="248"/>
        <end position="265"/>
    </location>
</feature>
<gene>
    <name evidence="6" type="ORF">QM012_009352</name>
</gene>
<keyword evidence="7" id="KW-1185">Reference proteome</keyword>
<proteinExistence type="inferred from homology"/>
<comment type="subunit">
    <text evidence="4">Component of the RNA polymerase III (Pol III) complex.</text>
</comment>
<dbReference type="InterPro" id="IPR024661">
    <property type="entry name" value="RNA_pol_III_Rpc31"/>
</dbReference>
<accession>A0ABR0THQ3</accession>
<comment type="function">
    <text evidence="4">DNA-dependent RNA polymerase catalyzes the transcription of DNA into RNA using the four ribonucleoside triphosphates as substrates. Specific peripheric component of RNA polymerase III which synthesizes small RNAs, such as 5S rRNA and tRNAs.</text>
</comment>
<evidence type="ECO:0000256" key="5">
    <source>
        <dbReference type="SAM" id="MobiDB-lite"/>
    </source>
</evidence>
<feature type="compositionally biased region" description="Acidic residues" evidence="5">
    <location>
        <begin position="196"/>
        <end position="241"/>
    </location>
</feature>
<dbReference type="PANTHER" id="PTHR15367">
    <property type="entry name" value="DNA-DIRECTED RNA POLYMERASE III"/>
    <property type="match status" value="1"/>
</dbReference>
<dbReference type="PIRSF" id="PIRSF000777">
    <property type="entry name" value="RNA_polIII_C31"/>
    <property type="match status" value="1"/>
</dbReference>
<feature type="region of interest" description="Disordered" evidence="5">
    <location>
        <begin position="193"/>
        <end position="265"/>
    </location>
</feature>
<evidence type="ECO:0000313" key="7">
    <source>
        <dbReference type="Proteomes" id="UP001341245"/>
    </source>
</evidence>
<evidence type="ECO:0000256" key="1">
    <source>
        <dbReference type="ARBA" id="ARBA00004123"/>
    </source>
</evidence>
<feature type="region of interest" description="Disordered" evidence="5">
    <location>
        <begin position="1"/>
        <end position="20"/>
    </location>
</feature>
<comment type="caution">
    <text evidence="6">The sequence shown here is derived from an EMBL/GenBank/DDBJ whole genome shotgun (WGS) entry which is preliminary data.</text>
</comment>
<name>A0ABR0THQ3_AURPU</name>
<evidence type="ECO:0000256" key="2">
    <source>
        <dbReference type="ARBA" id="ARBA00008352"/>
    </source>
</evidence>
<reference evidence="6 7" key="1">
    <citation type="submission" date="2023-11" db="EMBL/GenBank/DDBJ databases">
        <title>Draft genome sequence and annotation of the polyextremotolerant black yeast-like fungus Aureobasidium pullulans NRRL 62042.</title>
        <authorList>
            <person name="Dielentheis-Frenken M.R.E."/>
            <person name="Wibberg D."/>
            <person name="Blank L.M."/>
            <person name="Tiso T."/>
        </authorList>
    </citation>
    <scope>NUCLEOTIDE SEQUENCE [LARGE SCALE GENOMIC DNA]</scope>
    <source>
        <strain evidence="6 7">NRRL 62042</strain>
    </source>
</reference>
<comment type="subcellular location">
    <subcellularLocation>
        <location evidence="1 4">Nucleus</location>
    </subcellularLocation>
</comment>
<evidence type="ECO:0000256" key="4">
    <source>
        <dbReference type="PIRNR" id="PIRNR000777"/>
    </source>
</evidence>
<dbReference type="Proteomes" id="UP001341245">
    <property type="component" value="Unassembled WGS sequence"/>
</dbReference>
<organism evidence="6 7">
    <name type="scientific">Aureobasidium pullulans</name>
    <name type="common">Black yeast</name>
    <name type="synonym">Pullularia pullulans</name>
    <dbReference type="NCBI Taxonomy" id="5580"/>
    <lineage>
        <taxon>Eukaryota</taxon>
        <taxon>Fungi</taxon>
        <taxon>Dikarya</taxon>
        <taxon>Ascomycota</taxon>
        <taxon>Pezizomycotina</taxon>
        <taxon>Dothideomycetes</taxon>
        <taxon>Dothideomycetidae</taxon>
        <taxon>Dothideales</taxon>
        <taxon>Saccotheciaceae</taxon>
        <taxon>Aureobasidium</taxon>
    </lineage>
</organism>
<dbReference type="Pfam" id="PF11705">
    <property type="entry name" value="RNA_pol_3_Rpc31"/>
    <property type="match status" value="1"/>
</dbReference>
<dbReference type="PANTHER" id="PTHR15367:SF2">
    <property type="entry name" value="DNA-DIRECTED RNA POLYMERASE III SUBUNIT"/>
    <property type="match status" value="1"/>
</dbReference>
<keyword evidence="3 4" id="KW-0539">Nucleus</keyword>
<dbReference type="EMBL" id="JASGXD010000009">
    <property type="protein sequence ID" value="KAK6003581.1"/>
    <property type="molecule type" value="Genomic_DNA"/>
</dbReference>
<sequence>MSRGGGWGGGGGKNDLGKMGGQALPWEYDPELEGKLNTKPSEKFPVCSPLPLFHLFRSFSLLLNLTLFCHKPIQPPIADPPSLHERQIVSHYRTLRARIHDGPFYAILDSSARVHKSGKRSPISAHYDPFESMPTYSQRYTKKKNTLPKLSSRPFVKSFFPEELWAIIEPGSVEEGQRKKVLNLSTRTRLDRFDTELDDEEDVEGDEAGDEDKAEAEDEDKEEEDPDQFDEDDEDDNDDYNAEQYFDGGDDDDFGGDDGGGEDDY</sequence>
<protein>
    <recommendedName>
        <fullName evidence="4">DNA-directed RNA polymerase III subunit</fullName>
    </recommendedName>
</protein>
<evidence type="ECO:0000256" key="3">
    <source>
        <dbReference type="ARBA" id="ARBA00023242"/>
    </source>
</evidence>
<evidence type="ECO:0000313" key="6">
    <source>
        <dbReference type="EMBL" id="KAK6003581.1"/>
    </source>
</evidence>
<comment type="similarity">
    <text evidence="2 4">Belongs to the eukaryotic RPC7 RNA polymerase subunit family.</text>
</comment>